<protein>
    <recommendedName>
        <fullName evidence="3">Antirestriction protein ArdR</fullName>
    </recommendedName>
</protein>
<sequence length="105" mass="11615">MSLANLAYSLFEAAQALREKLPMEQLIEELRATATKWRASNQEHPAGVVLVWEGEVYGWKNELRDPESERPGAYAVDMAGLVYMAEGGDDYNGAKAWVAVDPDGQ</sequence>
<evidence type="ECO:0000313" key="2">
    <source>
        <dbReference type="Proteomes" id="UP000278587"/>
    </source>
</evidence>
<proteinExistence type="predicted"/>
<gene>
    <name evidence="1" type="ORF">ALQ84_200153</name>
</gene>
<evidence type="ECO:0000313" key="1">
    <source>
        <dbReference type="EMBL" id="RMM06881.1"/>
    </source>
</evidence>
<comment type="caution">
    <text evidence="1">The sequence shown here is derived from an EMBL/GenBank/DDBJ whole genome shotgun (WGS) entry which is preliminary data.</text>
</comment>
<name>A0A3M6H5C6_9PSED</name>
<dbReference type="Proteomes" id="UP000278587">
    <property type="component" value="Unassembled WGS sequence"/>
</dbReference>
<reference evidence="1 2" key="1">
    <citation type="submission" date="2018-08" db="EMBL/GenBank/DDBJ databases">
        <title>Recombination of ecologically and evolutionarily significant loci maintains genetic cohesion in the Pseudomonas syringae species complex.</title>
        <authorList>
            <person name="Dillon M."/>
            <person name="Thakur S."/>
            <person name="Almeida R.N.D."/>
            <person name="Weir B.S."/>
            <person name="Guttman D.S."/>
        </authorList>
    </citation>
    <scope>NUCLEOTIDE SEQUENCE [LARGE SCALE GENOMIC DNA]</scope>
    <source>
        <strain evidence="1 2">ICMP 4086</strain>
    </source>
</reference>
<organism evidence="1 2">
    <name type="scientific">Pseudomonas caricapapayae</name>
    <dbReference type="NCBI Taxonomy" id="46678"/>
    <lineage>
        <taxon>Bacteria</taxon>
        <taxon>Pseudomonadati</taxon>
        <taxon>Pseudomonadota</taxon>
        <taxon>Gammaproteobacteria</taxon>
        <taxon>Pseudomonadales</taxon>
        <taxon>Pseudomonadaceae</taxon>
        <taxon>Pseudomonas</taxon>
    </lineage>
</organism>
<accession>A0A3M6H5C6</accession>
<dbReference type="AlphaFoldDB" id="A0A3M6H5C6"/>
<dbReference type="EMBL" id="RBOC01000148">
    <property type="protein sequence ID" value="RMM06881.1"/>
    <property type="molecule type" value="Genomic_DNA"/>
</dbReference>
<evidence type="ECO:0008006" key="3">
    <source>
        <dbReference type="Google" id="ProtNLM"/>
    </source>
</evidence>